<dbReference type="InterPro" id="IPR001611">
    <property type="entry name" value="Leu-rich_rpt"/>
</dbReference>
<dbReference type="InterPro" id="IPR044056">
    <property type="entry name" value="InlI_Ig-like"/>
</dbReference>
<organism evidence="14 15">
    <name type="scientific">Listeria immobilis</name>
    <dbReference type="NCBI Taxonomy" id="2713502"/>
    <lineage>
        <taxon>Bacteria</taxon>
        <taxon>Bacillati</taxon>
        <taxon>Bacillota</taxon>
        <taxon>Bacilli</taxon>
        <taxon>Bacillales</taxon>
        <taxon>Listeriaceae</taxon>
        <taxon>Listeria</taxon>
    </lineage>
</organism>
<keyword evidence="7" id="KW-0572">Peptidoglycan-anchor</keyword>
<keyword evidence="9" id="KW-1133">Transmembrane helix</keyword>
<evidence type="ECO:0000259" key="12">
    <source>
        <dbReference type="Pfam" id="PF18981"/>
    </source>
</evidence>
<evidence type="ECO:0000256" key="8">
    <source>
        <dbReference type="SAM" id="MobiDB-lite"/>
    </source>
</evidence>
<dbReference type="InterPro" id="IPR050836">
    <property type="entry name" value="SDS22/Internalin_LRR"/>
</dbReference>
<evidence type="ECO:0000259" key="11">
    <source>
        <dbReference type="Pfam" id="PF00746"/>
    </source>
</evidence>
<comment type="subcellular location">
    <subcellularLocation>
        <location evidence="1">Secreted</location>
        <location evidence="1">Cell wall</location>
        <topology evidence="1">Peptidoglycan-anchor</topology>
    </subcellularLocation>
</comment>
<feature type="compositionally biased region" description="Pro residues" evidence="8">
    <location>
        <begin position="508"/>
        <end position="546"/>
    </location>
</feature>
<comment type="caution">
    <text evidence="14">The sequence shown here is derived from an EMBL/GenBank/DDBJ whole genome shotgun (WGS) entry which is preliminary data.</text>
</comment>
<evidence type="ECO:0000256" key="4">
    <source>
        <dbReference type="ARBA" id="ARBA00022614"/>
    </source>
</evidence>
<evidence type="ECO:0000256" key="7">
    <source>
        <dbReference type="ARBA" id="ARBA00023088"/>
    </source>
</evidence>
<dbReference type="Gene3D" id="2.60.40.10">
    <property type="entry name" value="Immunoglobulins"/>
    <property type="match status" value="2"/>
</dbReference>
<feature type="domain" description="Internalin I Ig-like" evidence="12">
    <location>
        <begin position="351"/>
        <end position="424"/>
    </location>
</feature>
<dbReference type="InterPro" id="IPR019931">
    <property type="entry name" value="LPXTG_anchor"/>
</dbReference>
<evidence type="ECO:0000256" key="1">
    <source>
        <dbReference type="ARBA" id="ARBA00004168"/>
    </source>
</evidence>
<keyword evidence="9" id="KW-0472">Membrane</keyword>
<evidence type="ECO:0000256" key="6">
    <source>
        <dbReference type="ARBA" id="ARBA00022737"/>
    </source>
</evidence>
<reference evidence="14 15" key="1">
    <citation type="submission" date="2020-03" db="EMBL/GenBank/DDBJ databases">
        <title>Soil Listeria distribution.</title>
        <authorList>
            <person name="Liao J."/>
            <person name="Wiedmann M."/>
        </authorList>
    </citation>
    <scope>NUCLEOTIDE SEQUENCE [LARGE SCALE GENOMIC DNA]</scope>
    <source>
        <strain evidence="14 15">FSL L7-1554</strain>
    </source>
</reference>
<keyword evidence="2" id="KW-0134">Cell wall</keyword>
<proteinExistence type="predicted"/>
<sequence>MIKLGIKISLCTLLILPLSIAPMSNNVSAEENSNVQAAQDIVNIPDPAFKSYLNSILGQPATSDITEAQMDTITEISINGGTVADITGIDYAHNLTSVQLINTQVTDFSLLASLSKLTNISLAGSNITSNSIPDLNGLQELTNLTISPANLTNDALTKINKIPNLTYLNLDSNYSLTDIMPLKSLPNLVTLFVQFCGIHDYRGIEDFPKLNNLYAYGQNVGRSVLINSSIKSSALNYDEANQTIFVPFTLMTDRTVNFNGDLIPFSTSTSSSSTYFTLNEQQIAGSRLSIDDTGITVSGITKDDFDAITKMEYNAFYNNPAGSYAAPPNITSYTISGGTYDHYFDIDHSLTITNDETISYIEGDSITEAQFLADIQAETDDGTPVTSDFNSVVDLNTPGVYTVTLNAENAAGLKATPKTVTVTILAKPVITADKTITYTTDDSKTPEQFLKDISATTNDGSPVTSDFDSVVNLNKAGTYEVTLRAVSADGVEADPVKVVVTVENGEKPPVPPTPPTPPGPDPAPAPPGPDPAPAPAPAPAPDPSPNPNGDIDSSTNNKNTSPNHQKSTKQASLPATGDADQDTMILIGIVLAGVAVLSFRKRKQY</sequence>
<feature type="transmembrane region" description="Helical" evidence="9">
    <location>
        <begin position="583"/>
        <end position="599"/>
    </location>
</feature>
<evidence type="ECO:0000256" key="10">
    <source>
        <dbReference type="SAM" id="SignalP"/>
    </source>
</evidence>
<evidence type="ECO:0000256" key="9">
    <source>
        <dbReference type="SAM" id="Phobius"/>
    </source>
</evidence>
<feature type="domain" description="Internalin K" evidence="13">
    <location>
        <begin position="235"/>
        <end position="346"/>
    </location>
</feature>
<dbReference type="PROSITE" id="PS51450">
    <property type="entry name" value="LRR"/>
    <property type="match status" value="1"/>
</dbReference>
<dbReference type="Pfam" id="PF22122">
    <property type="entry name" value="InlK_D2"/>
    <property type="match status" value="1"/>
</dbReference>
<dbReference type="NCBIfam" id="TIGR01167">
    <property type="entry name" value="LPXTG_anchor"/>
    <property type="match status" value="1"/>
</dbReference>
<keyword evidence="6" id="KW-0677">Repeat</keyword>
<dbReference type="Gene3D" id="2.60.40.3890">
    <property type="match status" value="1"/>
</dbReference>
<dbReference type="Pfam" id="PF18981">
    <property type="entry name" value="InlK_D3"/>
    <property type="match status" value="2"/>
</dbReference>
<feature type="compositionally biased region" description="Polar residues" evidence="8">
    <location>
        <begin position="551"/>
        <end position="573"/>
    </location>
</feature>
<keyword evidence="4" id="KW-0433">Leucine-rich repeat</keyword>
<dbReference type="InterPro" id="IPR032675">
    <property type="entry name" value="LRR_dom_sf"/>
</dbReference>
<feature type="region of interest" description="Disordered" evidence="8">
    <location>
        <begin position="503"/>
        <end position="578"/>
    </location>
</feature>
<evidence type="ECO:0000256" key="5">
    <source>
        <dbReference type="ARBA" id="ARBA00022729"/>
    </source>
</evidence>
<dbReference type="InterPro" id="IPR054360">
    <property type="entry name" value="InlK_D2"/>
</dbReference>
<dbReference type="SUPFAM" id="SSF49299">
    <property type="entry name" value="PKD domain"/>
    <property type="match status" value="1"/>
</dbReference>
<keyword evidence="9" id="KW-0812">Transmembrane</keyword>
<evidence type="ECO:0000256" key="2">
    <source>
        <dbReference type="ARBA" id="ARBA00022512"/>
    </source>
</evidence>
<feature type="domain" description="Internalin I Ig-like" evidence="12">
    <location>
        <begin position="428"/>
        <end position="502"/>
    </location>
</feature>
<evidence type="ECO:0000259" key="13">
    <source>
        <dbReference type="Pfam" id="PF22122"/>
    </source>
</evidence>
<dbReference type="AlphaFoldDB" id="A0A7X0X521"/>
<accession>A0A7X0X521</accession>
<protein>
    <submittedName>
        <fullName evidence="14">LapB repeat-containing protein</fullName>
    </submittedName>
</protein>
<dbReference type="InterPro" id="IPR035986">
    <property type="entry name" value="PKD_dom_sf"/>
</dbReference>
<dbReference type="PANTHER" id="PTHR46652">
    <property type="entry name" value="LEUCINE-RICH REPEAT AND IQ DOMAIN-CONTAINING PROTEIN 1-RELATED"/>
    <property type="match status" value="1"/>
</dbReference>
<feature type="signal peptide" evidence="10">
    <location>
        <begin position="1"/>
        <end position="29"/>
    </location>
</feature>
<evidence type="ECO:0000256" key="3">
    <source>
        <dbReference type="ARBA" id="ARBA00022525"/>
    </source>
</evidence>
<dbReference type="Gene3D" id="3.80.10.10">
    <property type="entry name" value="Ribonuclease Inhibitor"/>
    <property type="match status" value="1"/>
</dbReference>
<gene>
    <name evidence="14" type="ORF">HCJ38_01915</name>
</gene>
<dbReference type="PANTHER" id="PTHR46652:SF3">
    <property type="entry name" value="LEUCINE-RICH REPEAT-CONTAINING PROTEIN 9"/>
    <property type="match status" value="1"/>
</dbReference>
<evidence type="ECO:0000313" key="15">
    <source>
        <dbReference type="Proteomes" id="UP000561617"/>
    </source>
</evidence>
<keyword evidence="5 10" id="KW-0732">Signal</keyword>
<feature type="chain" id="PRO_5031428901" evidence="10">
    <location>
        <begin position="30"/>
        <end position="605"/>
    </location>
</feature>
<dbReference type="Pfam" id="PF00746">
    <property type="entry name" value="Gram_pos_anchor"/>
    <property type="match status" value="1"/>
</dbReference>
<dbReference type="Proteomes" id="UP000561617">
    <property type="component" value="Unassembled WGS sequence"/>
</dbReference>
<name>A0A7X0X521_9LIST</name>
<evidence type="ECO:0000313" key="14">
    <source>
        <dbReference type="EMBL" id="MBC1487782.1"/>
    </source>
</evidence>
<feature type="domain" description="Gram-positive cocci surface proteins LPxTG" evidence="11">
    <location>
        <begin position="565"/>
        <end position="604"/>
    </location>
</feature>
<keyword evidence="3" id="KW-0964">Secreted</keyword>
<dbReference type="RefSeq" id="WP_185380523.1">
    <property type="nucleotide sequence ID" value="NZ_JAASTW010000002.1"/>
</dbReference>
<dbReference type="NCBIfam" id="NF033932">
    <property type="entry name" value="LapB_rpt_80"/>
    <property type="match status" value="2"/>
</dbReference>
<dbReference type="EMBL" id="JAASTW010000002">
    <property type="protein sequence ID" value="MBC1487782.1"/>
    <property type="molecule type" value="Genomic_DNA"/>
</dbReference>
<dbReference type="InterPro" id="IPR013783">
    <property type="entry name" value="Ig-like_fold"/>
</dbReference>
<dbReference type="SUPFAM" id="SSF52058">
    <property type="entry name" value="L domain-like"/>
    <property type="match status" value="1"/>
</dbReference>